<accession>A0A6J5W4N8</accession>
<gene>
    <name evidence="2" type="ORF">CURHAP_LOCUS1917</name>
    <name evidence="3" type="ORF">ORAREDHAP_LOCUS1940</name>
</gene>
<dbReference type="Proteomes" id="UP000507222">
    <property type="component" value="Unassembled WGS sequence"/>
</dbReference>
<name>A0A6J5W4N8_PRUAR</name>
<proteinExistence type="predicted"/>
<evidence type="ECO:0000313" key="4">
    <source>
        <dbReference type="Proteomes" id="UP000507222"/>
    </source>
</evidence>
<reference evidence="5" key="1">
    <citation type="journal article" date="2020" name="Genome Biol.">
        <title>Gamete binning: chromosome-level and haplotype-resolved genome assembly enabled by high-throughput single-cell sequencing of gamete genomes.</title>
        <authorList>
            <person name="Campoy J.A."/>
            <person name="Sun H."/>
            <person name="Goel M."/>
            <person name="Jiao W.-B."/>
            <person name="Folz-Donahue K."/>
            <person name="Wang N."/>
            <person name="Rubio M."/>
            <person name="Liu C."/>
            <person name="Kukat C."/>
            <person name="Ruiz D."/>
            <person name="Huettel B."/>
            <person name="Schneeberger K."/>
        </authorList>
    </citation>
    <scope>NUCLEOTIDE SEQUENCE [LARGE SCALE GENOMIC DNA]</scope>
    <source>
        <strain evidence="5">cv. Rojo Pasion</strain>
    </source>
</reference>
<dbReference type="EMBL" id="CAEKDK010000001">
    <property type="protein sequence ID" value="CAB4262612.1"/>
    <property type="molecule type" value="Genomic_DNA"/>
</dbReference>
<dbReference type="Proteomes" id="UP000507245">
    <property type="component" value="Unassembled WGS sequence"/>
</dbReference>
<dbReference type="EMBL" id="CAEKKB010000001">
    <property type="protein sequence ID" value="CAB4293188.1"/>
    <property type="molecule type" value="Genomic_DNA"/>
</dbReference>
<dbReference type="AlphaFoldDB" id="A0A6J5W4N8"/>
<evidence type="ECO:0000313" key="5">
    <source>
        <dbReference type="Proteomes" id="UP000507245"/>
    </source>
</evidence>
<keyword evidence="5" id="KW-1185">Reference proteome</keyword>
<sequence length="60" mass="7059">MPCLNLVALRRTESTRRSTSRLLPPSFLSSTSRCRREKRMRAGVRERREGVNKGRWELVD</sequence>
<feature type="region of interest" description="Disordered" evidence="1">
    <location>
        <begin position="33"/>
        <end position="60"/>
    </location>
</feature>
<evidence type="ECO:0000313" key="2">
    <source>
        <dbReference type="EMBL" id="CAB4262612.1"/>
    </source>
</evidence>
<protein>
    <submittedName>
        <fullName evidence="3">Uncharacterized protein</fullName>
    </submittedName>
</protein>
<evidence type="ECO:0000313" key="3">
    <source>
        <dbReference type="EMBL" id="CAB4293188.1"/>
    </source>
</evidence>
<organism evidence="3 5">
    <name type="scientific">Prunus armeniaca</name>
    <name type="common">Apricot</name>
    <name type="synonym">Armeniaca vulgaris</name>
    <dbReference type="NCBI Taxonomy" id="36596"/>
    <lineage>
        <taxon>Eukaryota</taxon>
        <taxon>Viridiplantae</taxon>
        <taxon>Streptophyta</taxon>
        <taxon>Embryophyta</taxon>
        <taxon>Tracheophyta</taxon>
        <taxon>Spermatophyta</taxon>
        <taxon>Magnoliopsida</taxon>
        <taxon>eudicotyledons</taxon>
        <taxon>Gunneridae</taxon>
        <taxon>Pentapetalae</taxon>
        <taxon>rosids</taxon>
        <taxon>fabids</taxon>
        <taxon>Rosales</taxon>
        <taxon>Rosaceae</taxon>
        <taxon>Amygdaloideae</taxon>
        <taxon>Amygdaleae</taxon>
        <taxon>Prunus</taxon>
    </lineage>
</organism>
<feature type="compositionally biased region" description="Basic and acidic residues" evidence="1">
    <location>
        <begin position="43"/>
        <end position="60"/>
    </location>
</feature>
<feature type="compositionally biased region" description="Basic residues" evidence="1">
    <location>
        <begin position="33"/>
        <end position="42"/>
    </location>
</feature>
<reference evidence="3 4" key="2">
    <citation type="submission" date="2020-05" db="EMBL/GenBank/DDBJ databases">
        <authorList>
            <person name="Campoy J."/>
            <person name="Schneeberger K."/>
            <person name="Spophaly S."/>
        </authorList>
    </citation>
    <scope>NUCLEOTIDE SEQUENCE [LARGE SCALE GENOMIC DNA]</scope>
    <source>
        <strain evidence="3">PruArmRojPasFocal</strain>
    </source>
</reference>
<evidence type="ECO:0000256" key="1">
    <source>
        <dbReference type="SAM" id="MobiDB-lite"/>
    </source>
</evidence>